<gene>
    <name evidence="1" type="ORF">HGG76_06080</name>
</gene>
<reference evidence="1 2" key="1">
    <citation type="submission" date="2020-04" db="EMBL/GenBank/DDBJ databases">
        <title>Whole genome sequencing of clinical and environmental type strains of Ochrobactrum.</title>
        <authorList>
            <person name="Dharne M."/>
        </authorList>
    </citation>
    <scope>NUCLEOTIDE SEQUENCE [LARGE SCALE GENOMIC DNA]</scope>
    <source>
        <strain evidence="1 2">DSM 13340</strain>
    </source>
</reference>
<dbReference type="Proteomes" id="UP000558475">
    <property type="component" value="Unassembled WGS sequence"/>
</dbReference>
<protein>
    <submittedName>
        <fullName evidence="1">Uncharacterized protein</fullName>
    </submittedName>
</protein>
<name>A0A7X6FRQ5_9HYPH</name>
<dbReference type="EMBL" id="JAAXZB010000001">
    <property type="protein sequence ID" value="NKW09459.1"/>
    <property type="molecule type" value="Genomic_DNA"/>
</dbReference>
<evidence type="ECO:0000313" key="2">
    <source>
        <dbReference type="Proteomes" id="UP000558475"/>
    </source>
</evidence>
<comment type="caution">
    <text evidence="1">The sequence shown here is derived from an EMBL/GenBank/DDBJ whole genome shotgun (WGS) entry which is preliminary data.</text>
</comment>
<dbReference type="AlphaFoldDB" id="A0A7X6FRQ5"/>
<evidence type="ECO:0000313" key="1">
    <source>
        <dbReference type="EMBL" id="NKW09459.1"/>
    </source>
</evidence>
<sequence>MPDDAVTTLILGSLVLDGFGRLHFNDGHTEAPCDFGHIRSGGSVWYKYGTEIGPMALTAWR</sequence>
<organism evidence="1 2">
    <name type="scientific">Brucella tritici</name>
    <dbReference type="NCBI Taxonomy" id="94626"/>
    <lineage>
        <taxon>Bacteria</taxon>
        <taxon>Pseudomonadati</taxon>
        <taxon>Pseudomonadota</taxon>
        <taxon>Alphaproteobacteria</taxon>
        <taxon>Hyphomicrobiales</taxon>
        <taxon>Brucellaceae</taxon>
        <taxon>Brucella/Ochrobactrum group</taxon>
        <taxon>Brucella</taxon>
    </lineage>
</organism>
<proteinExistence type="predicted"/>
<accession>A0A7X6FRQ5</accession>